<protein>
    <submittedName>
        <fullName evidence="1">Uncharacterized protein</fullName>
    </submittedName>
</protein>
<evidence type="ECO:0000313" key="1">
    <source>
        <dbReference type="EMBL" id="AKH47626.1"/>
    </source>
</evidence>
<reference evidence="1" key="1">
    <citation type="journal article" date="2015" name="Front. Microbiol.">
        <title>Combining genomic sequencing methods to explore viral diversity and reveal potential virus-host interactions.</title>
        <authorList>
            <person name="Chow C.E."/>
            <person name="Winget D.M."/>
            <person name="White R.A.III."/>
            <person name="Hallam S.J."/>
            <person name="Suttle C.A."/>
        </authorList>
    </citation>
    <scope>NUCLEOTIDE SEQUENCE</scope>
    <source>
        <strain evidence="1">Oxic1_1</strain>
    </source>
</reference>
<name>A0A0F7L975_9VIRU</name>
<proteinExistence type="predicted"/>
<dbReference type="EMBL" id="KR029596">
    <property type="protein sequence ID" value="AKH47626.1"/>
    <property type="molecule type" value="Genomic_DNA"/>
</dbReference>
<reference evidence="1" key="2">
    <citation type="submission" date="2015-03" db="EMBL/GenBank/DDBJ databases">
        <authorList>
            <person name="Chow C.-E.T."/>
            <person name="Winget D.M."/>
            <person name="White R.A.III."/>
            <person name="Hallam S.J."/>
            <person name="Suttle C.A."/>
        </authorList>
    </citation>
    <scope>NUCLEOTIDE SEQUENCE</scope>
    <source>
        <strain evidence="1">Oxic1_1</strain>
    </source>
</reference>
<organism evidence="1">
    <name type="scientific">uncultured marine virus</name>
    <dbReference type="NCBI Taxonomy" id="186617"/>
    <lineage>
        <taxon>Viruses</taxon>
        <taxon>environmental samples</taxon>
    </lineage>
</organism>
<sequence>MPILRLPRWPLWAFLADVSGSQMIRLRSPLVPQSPPRMIWLVCQLMRGSLRTSPSSTLMISAPRRSHLTSVYTVSMTARTTVLTSWRRIWFQPLPVLARLDPRLSTFTAIRSGSCLAFHRILVGCSIFV</sequence>
<accession>A0A0F7L975</accession>